<dbReference type="InterPro" id="IPR029045">
    <property type="entry name" value="ClpP/crotonase-like_dom_sf"/>
</dbReference>
<proteinExistence type="inferred from homology"/>
<evidence type="ECO:0000256" key="5">
    <source>
        <dbReference type="RuleBase" id="RU004404"/>
    </source>
</evidence>
<evidence type="ECO:0000259" key="6">
    <source>
        <dbReference type="PROSITE" id="PS50106"/>
    </source>
</evidence>
<evidence type="ECO:0000313" key="8">
    <source>
        <dbReference type="Proteomes" id="UP000623172"/>
    </source>
</evidence>
<dbReference type="GO" id="GO:0007165">
    <property type="term" value="P:signal transduction"/>
    <property type="evidence" value="ECO:0007669"/>
    <property type="project" value="TreeGrafter"/>
</dbReference>
<dbReference type="Pfam" id="PF22694">
    <property type="entry name" value="CtpB_N-like"/>
    <property type="match status" value="1"/>
</dbReference>
<dbReference type="EMBL" id="JACRSR010000001">
    <property type="protein sequence ID" value="MBC8530712.1"/>
    <property type="molecule type" value="Genomic_DNA"/>
</dbReference>
<dbReference type="GO" id="GO:0006508">
    <property type="term" value="P:proteolysis"/>
    <property type="evidence" value="ECO:0007669"/>
    <property type="project" value="UniProtKB-KW"/>
</dbReference>
<evidence type="ECO:0000313" key="7">
    <source>
        <dbReference type="EMBL" id="MBC8530712.1"/>
    </source>
</evidence>
<dbReference type="GO" id="GO:0008236">
    <property type="term" value="F:serine-type peptidase activity"/>
    <property type="evidence" value="ECO:0007669"/>
    <property type="project" value="UniProtKB-KW"/>
</dbReference>
<dbReference type="InterPro" id="IPR055210">
    <property type="entry name" value="CtpA/B_N"/>
</dbReference>
<dbReference type="SUPFAM" id="SSF50156">
    <property type="entry name" value="PDZ domain-like"/>
    <property type="match status" value="1"/>
</dbReference>
<dbReference type="SUPFAM" id="SSF52096">
    <property type="entry name" value="ClpP/crotonase"/>
    <property type="match status" value="1"/>
</dbReference>
<dbReference type="AlphaFoldDB" id="A0A926D3K0"/>
<dbReference type="GO" id="GO:0030288">
    <property type="term" value="C:outer membrane-bounded periplasmic space"/>
    <property type="evidence" value="ECO:0007669"/>
    <property type="project" value="TreeGrafter"/>
</dbReference>
<reference evidence="7" key="1">
    <citation type="submission" date="2020-08" db="EMBL/GenBank/DDBJ databases">
        <title>Genome public.</title>
        <authorList>
            <person name="Liu C."/>
            <person name="Sun Q."/>
        </authorList>
    </citation>
    <scope>NUCLEOTIDE SEQUENCE</scope>
    <source>
        <strain evidence="7">NSJ-53</strain>
    </source>
</reference>
<dbReference type="PANTHER" id="PTHR32060:SF30">
    <property type="entry name" value="CARBOXY-TERMINAL PROCESSING PROTEASE CTPA"/>
    <property type="match status" value="1"/>
</dbReference>
<keyword evidence="2 5" id="KW-0645">Protease</keyword>
<protein>
    <submittedName>
        <fullName evidence="7">S41 family peptidase</fullName>
    </submittedName>
</protein>
<keyword evidence="4 5" id="KW-0720">Serine protease</keyword>
<dbReference type="Pfam" id="PF13180">
    <property type="entry name" value="PDZ_2"/>
    <property type="match status" value="1"/>
</dbReference>
<dbReference type="PROSITE" id="PS50106">
    <property type="entry name" value="PDZ"/>
    <property type="match status" value="1"/>
</dbReference>
<evidence type="ECO:0000256" key="3">
    <source>
        <dbReference type="ARBA" id="ARBA00022801"/>
    </source>
</evidence>
<gene>
    <name evidence="7" type="ORF">H8696_02500</name>
</gene>
<dbReference type="RefSeq" id="WP_249314682.1">
    <property type="nucleotide sequence ID" value="NZ_JACRSR010000001.1"/>
</dbReference>
<dbReference type="PANTHER" id="PTHR32060">
    <property type="entry name" value="TAIL-SPECIFIC PROTEASE"/>
    <property type="match status" value="1"/>
</dbReference>
<dbReference type="Gene3D" id="3.90.226.10">
    <property type="entry name" value="2-enoyl-CoA Hydratase, Chain A, domain 1"/>
    <property type="match status" value="1"/>
</dbReference>
<dbReference type="SMART" id="SM00245">
    <property type="entry name" value="TSPc"/>
    <property type="match status" value="1"/>
</dbReference>
<keyword evidence="3 5" id="KW-0378">Hydrolase</keyword>
<dbReference type="InterPro" id="IPR001478">
    <property type="entry name" value="PDZ"/>
</dbReference>
<comment type="caution">
    <text evidence="7">The sequence shown here is derived from an EMBL/GenBank/DDBJ whole genome shotgun (WGS) entry which is preliminary data.</text>
</comment>
<evidence type="ECO:0000256" key="2">
    <source>
        <dbReference type="ARBA" id="ARBA00022670"/>
    </source>
</evidence>
<evidence type="ECO:0000256" key="4">
    <source>
        <dbReference type="ARBA" id="ARBA00022825"/>
    </source>
</evidence>
<dbReference type="Gene3D" id="3.30.750.44">
    <property type="match status" value="1"/>
</dbReference>
<accession>A0A926D3K0</accession>
<feature type="domain" description="PDZ" evidence="6">
    <location>
        <begin position="98"/>
        <end position="168"/>
    </location>
</feature>
<sequence length="401" mass="43657">MRRKTLLTSVALVLLIAITAGGTYYLTRSAIVQEGTVLITEEAFQQYKQYERLAQVQDYIKNNYITEVDDETLVNGAVKGMAYSTGDLYSAYYTPEEYAELQQEREGAYAGAGFLVTQDPDDGLVTVLQVFTDSPAAKAGVAKADKIVKVDGEDVRGLTTDAIVDRVKGEKGTDVVLTMLRGGEEIDFTLTRDDVVADRTEYEMLDDGILYIHIVEFSGNDVTRFKEAMDYGSEKGAKGIIVDLRDNPGGLLSDSVAIADLLVPEGLVVYTEDRYGNRVEETSDAGCWGKPLVLLVNENSASASEILAGAVQDYGVGKLVGTKTFGKGIVQSIHQFQEDGAAIKITTSYYYTPSGRCIHGTGIIPDVESTLPEDLSRASLNHDNDTQLKDGIKVLKEMMAE</sequence>
<dbReference type="NCBIfam" id="TIGR00225">
    <property type="entry name" value="prc"/>
    <property type="match status" value="1"/>
</dbReference>
<dbReference type="CDD" id="cd07560">
    <property type="entry name" value="Peptidase_S41_CPP"/>
    <property type="match status" value="1"/>
</dbReference>
<comment type="similarity">
    <text evidence="1 5">Belongs to the peptidase S41A family.</text>
</comment>
<dbReference type="GO" id="GO:0004175">
    <property type="term" value="F:endopeptidase activity"/>
    <property type="evidence" value="ECO:0007669"/>
    <property type="project" value="TreeGrafter"/>
</dbReference>
<dbReference type="Proteomes" id="UP000623172">
    <property type="component" value="Unassembled WGS sequence"/>
</dbReference>
<dbReference type="Pfam" id="PF03572">
    <property type="entry name" value="Peptidase_S41"/>
    <property type="match status" value="1"/>
</dbReference>
<dbReference type="InterPro" id="IPR005151">
    <property type="entry name" value="Tail-specific_protease"/>
</dbReference>
<evidence type="ECO:0000256" key="1">
    <source>
        <dbReference type="ARBA" id="ARBA00009179"/>
    </source>
</evidence>
<dbReference type="CDD" id="cd06782">
    <property type="entry name" value="cpPDZ_CPP-like"/>
    <property type="match status" value="1"/>
</dbReference>
<dbReference type="InterPro" id="IPR004447">
    <property type="entry name" value="Peptidase_S41A"/>
</dbReference>
<organism evidence="7 8">
    <name type="scientific">Gehongia tenuis</name>
    <dbReference type="NCBI Taxonomy" id="2763655"/>
    <lineage>
        <taxon>Bacteria</taxon>
        <taxon>Bacillati</taxon>
        <taxon>Bacillota</taxon>
        <taxon>Clostridia</taxon>
        <taxon>Christensenellales</taxon>
        <taxon>Christensenellaceae</taxon>
        <taxon>Gehongia</taxon>
    </lineage>
</organism>
<dbReference type="SMART" id="SM00228">
    <property type="entry name" value="PDZ"/>
    <property type="match status" value="1"/>
</dbReference>
<dbReference type="Gene3D" id="2.30.42.10">
    <property type="match status" value="1"/>
</dbReference>
<name>A0A926D3K0_9FIRM</name>
<dbReference type="InterPro" id="IPR036034">
    <property type="entry name" value="PDZ_sf"/>
</dbReference>
<keyword evidence="8" id="KW-1185">Reference proteome</keyword>